<dbReference type="GO" id="GO:0050661">
    <property type="term" value="F:NADP binding"/>
    <property type="evidence" value="ECO:0007669"/>
    <property type="project" value="InterPro"/>
</dbReference>
<organism evidence="14 15">
    <name type="scientific">Candidatus Korarchaeum cryptofilum</name>
    <dbReference type="NCBI Taxonomy" id="498846"/>
    <lineage>
        <taxon>Archaea</taxon>
        <taxon>Thermoproteota</taxon>
        <taxon>Candidatus Korarchaeia</taxon>
        <taxon>Candidatus Korarchaeales</taxon>
        <taxon>Candidatus Korarchaeaceae</taxon>
        <taxon>Candidatus Korarchaeum</taxon>
    </lineage>
</organism>
<accession>A0A429G5G5</accession>
<dbReference type="SUPFAM" id="SSF55347">
    <property type="entry name" value="Glyceraldehyde-3-phosphate dehydrogenase-like, C-terminal domain"/>
    <property type="match status" value="1"/>
</dbReference>
<evidence type="ECO:0000313" key="14">
    <source>
        <dbReference type="EMBL" id="RSN69071.1"/>
    </source>
</evidence>
<evidence type="ECO:0000256" key="6">
    <source>
        <dbReference type="ARBA" id="ARBA00022605"/>
    </source>
</evidence>
<dbReference type="Proteomes" id="UP000278149">
    <property type="component" value="Unassembled WGS sequence"/>
</dbReference>
<comment type="caution">
    <text evidence="14">The sequence shown here is derived from an EMBL/GenBank/DDBJ whole genome shotgun (WGS) entry which is preliminary data.</text>
</comment>
<dbReference type="EMBL" id="RCOR01000022">
    <property type="protein sequence ID" value="RSN69071.1"/>
    <property type="molecule type" value="Genomic_DNA"/>
</dbReference>
<keyword evidence="7" id="KW-0791">Threonine biosynthesis</keyword>
<feature type="binding site" evidence="11">
    <location>
        <begin position="7"/>
        <end position="12"/>
    </location>
    <ligand>
        <name>NADP(+)</name>
        <dbReference type="ChEBI" id="CHEBI:58349"/>
    </ligand>
</feature>
<dbReference type="PANTHER" id="PTHR43331">
    <property type="entry name" value="HOMOSERINE DEHYDROGENASE"/>
    <property type="match status" value="1"/>
</dbReference>
<keyword evidence="8 14" id="KW-0560">Oxidoreductase</keyword>
<dbReference type="InterPro" id="IPR036291">
    <property type="entry name" value="NAD(P)-bd_dom_sf"/>
</dbReference>
<keyword evidence="9" id="KW-0486">Methionine biosynthesis</keyword>
<dbReference type="Gene3D" id="3.30.360.10">
    <property type="entry name" value="Dihydrodipicolinate Reductase, domain 2"/>
    <property type="match status" value="1"/>
</dbReference>
<evidence type="ECO:0000256" key="8">
    <source>
        <dbReference type="ARBA" id="ARBA00023002"/>
    </source>
</evidence>
<comment type="pathway">
    <text evidence="1">Amino-acid biosynthesis; L-threonine biosynthesis; L-threonine from L-aspartate: step 3/5.</text>
</comment>
<comment type="pathway">
    <text evidence="2">Amino-acid biosynthesis; L-methionine biosynthesis via de novo pathway; L-homoserine from L-aspartate: step 3/3.</text>
</comment>
<evidence type="ECO:0000259" key="12">
    <source>
        <dbReference type="Pfam" id="PF00742"/>
    </source>
</evidence>
<evidence type="ECO:0000256" key="3">
    <source>
        <dbReference type="ARBA" id="ARBA00006753"/>
    </source>
</evidence>
<dbReference type="Pfam" id="PF00742">
    <property type="entry name" value="Homoserine_dh"/>
    <property type="match status" value="1"/>
</dbReference>
<feature type="active site" description="Proton donor" evidence="10">
    <location>
        <position position="222"/>
    </location>
</feature>
<dbReference type="SUPFAM" id="SSF51735">
    <property type="entry name" value="NAD(P)-binding Rossmann-fold domains"/>
    <property type="match status" value="1"/>
</dbReference>
<dbReference type="PIRSF" id="PIRSF036497">
    <property type="entry name" value="HDH_short"/>
    <property type="match status" value="1"/>
</dbReference>
<feature type="domain" description="Homoserine dehydrogenase catalytic" evidence="12">
    <location>
        <begin position="155"/>
        <end position="325"/>
    </location>
</feature>
<dbReference type="GO" id="GO:0009088">
    <property type="term" value="P:threonine biosynthetic process"/>
    <property type="evidence" value="ECO:0007669"/>
    <property type="project" value="UniProtKB-UniPathway"/>
</dbReference>
<evidence type="ECO:0000256" key="7">
    <source>
        <dbReference type="ARBA" id="ARBA00022697"/>
    </source>
</evidence>
<dbReference type="InterPro" id="IPR022697">
    <property type="entry name" value="HDH_short"/>
</dbReference>
<dbReference type="NCBIfam" id="NF004976">
    <property type="entry name" value="PRK06349.1"/>
    <property type="match status" value="1"/>
</dbReference>
<evidence type="ECO:0000256" key="5">
    <source>
        <dbReference type="ARBA" id="ARBA00013376"/>
    </source>
</evidence>
<feature type="domain" description="Aspartate/homoserine dehydrogenase NAD-binding" evidence="13">
    <location>
        <begin position="7"/>
        <end position="146"/>
    </location>
</feature>
<evidence type="ECO:0000256" key="10">
    <source>
        <dbReference type="PIRSR" id="PIRSR036497-1"/>
    </source>
</evidence>
<evidence type="ECO:0000313" key="15">
    <source>
        <dbReference type="Proteomes" id="UP000278149"/>
    </source>
</evidence>
<evidence type="ECO:0000256" key="2">
    <source>
        <dbReference type="ARBA" id="ARBA00005062"/>
    </source>
</evidence>
<evidence type="ECO:0000256" key="4">
    <source>
        <dbReference type="ARBA" id="ARBA00013213"/>
    </source>
</evidence>
<dbReference type="UniPathway" id="UPA00051">
    <property type="reaction ID" value="UER00465"/>
</dbReference>
<name>A0A429G5G5_9CREN</name>
<dbReference type="InterPro" id="IPR019811">
    <property type="entry name" value="HDH_CS"/>
</dbReference>
<dbReference type="Pfam" id="PF03447">
    <property type="entry name" value="NAD_binding_3"/>
    <property type="match status" value="1"/>
</dbReference>
<keyword evidence="11" id="KW-0521">NADP</keyword>
<dbReference type="InterPro" id="IPR001342">
    <property type="entry name" value="HDH_cat"/>
</dbReference>
<dbReference type="EC" id="1.1.1.3" evidence="4"/>
<feature type="binding site" evidence="11">
    <location>
        <position position="123"/>
    </location>
    <ligand>
        <name>NADPH</name>
        <dbReference type="ChEBI" id="CHEBI:57783"/>
    </ligand>
</feature>
<dbReference type="PROSITE" id="PS01042">
    <property type="entry name" value="HOMOSER_DHGENASE"/>
    <property type="match status" value="1"/>
</dbReference>
<dbReference type="Gene3D" id="3.40.50.720">
    <property type="entry name" value="NAD(P)-binding Rossmann-like Domain"/>
    <property type="match status" value="1"/>
</dbReference>
<reference evidence="14 15" key="1">
    <citation type="submission" date="2018-10" db="EMBL/GenBank/DDBJ databases">
        <title>Co-occurring genomic capacity for anaerobic methane metabolism and dissimilatory sulfite reduction discovered in the Korarchaeota.</title>
        <authorList>
            <person name="Mckay L.J."/>
            <person name="Dlakic M."/>
            <person name="Fields M.W."/>
            <person name="Delmont T.O."/>
            <person name="Eren A.M."/>
            <person name="Jay Z.J."/>
            <person name="Klingelsmith K.B."/>
            <person name="Rusch D.B."/>
            <person name="Inskeep W.P."/>
        </authorList>
    </citation>
    <scope>NUCLEOTIDE SEQUENCE [LARGE SCALE GENOMIC DNA]</scope>
    <source>
        <strain evidence="14 15">WS</strain>
    </source>
</reference>
<dbReference type="FunFam" id="3.40.50.720:FF:000554">
    <property type="entry name" value="Homoserine dehydrogenase"/>
    <property type="match status" value="1"/>
</dbReference>
<dbReference type="InterPro" id="IPR005106">
    <property type="entry name" value="Asp/hSer_DH_NAD-bd"/>
</dbReference>
<dbReference type="PANTHER" id="PTHR43331:SF1">
    <property type="entry name" value="HOMOSERINE DEHYDROGENASE"/>
    <property type="match status" value="1"/>
</dbReference>
<dbReference type="FunFam" id="3.30.360.10:FF:000005">
    <property type="entry name" value="Homoserine dehydrogenase"/>
    <property type="match status" value="1"/>
</dbReference>
<dbReference type="GO" id="GO:0004412">
    <property type="term" value="F:homoserine dehydrogenase activity"/>
    <property type="evidence" value="ECO:0007669"/>
    <property type="project" value="UniProtKB-EC"/>
</dbReference>
<evidence type="ECO:0000256" key="1">
    <source>
        <dbReference type="ARBA" id="ARBA00005056"/>
    </source>
</evidence>
<dbReference type="AlphaFoldDB" id="A0A429G5G5"/>
<evidence type="ECO:0000259" key="13">
    <source>
        <dbReference type="Pfam" id="PF03447"/>
    </source>
</evidence>
<evidence type="ECO:0000256" key="11">
    <source>
        <dbReference type="PIRSR" id="PIRSR036497-2"/>
    </source>
</evidence>
<comment type="similarity">
    <text evidence="3">Belongs to the homoserine dehydrogenase family.</text>
</comment>
<keyword evidence="6" id="KW-0028">Amino-acid biosynthesis</keyword>
<sequence>MRMILMGLGVVGRSFLRMLIEKSPELRLKYGLNPTLVAVADSTSAVQDERGLDPKEILDMKVKKGSLSGHACEVGMRGVELIRGVEAEVLIDVTPSNFKTGEPSLSYIKAALNTGKHVITASKGPFALEMPALIEMFQESGLRLLFSGTVGGGVPFVRFVRKCLIGERVLAIKGVLNGTTNYILTRMESGLPFESALREAQELGYAEADPSNDIDGLDSAAKLVILSNLAMETDLTIREVEITGIRGLELDKKILEEGKTVRLIASSDESGARVKPEIVERIDPLAVSGALNAVSFFAESSGRHTLIGKGAGGDETAMALIRDLVELRMDLSEVGACL</sequence>
<protein>
    <recommendedName>
        <fullName evidence="5">Homoserine dehydrogenase</fullName>
        <ecNumber evidence="4">1.1.1.3</ecNumber>
    </recommendedName>
</protein>
<evidence type="ECO:0000256" key="9">
    <source>
        <dbReference type="ARBA" id="ARBA00023167"/>
    </source>
</evidence>
<feature type="binding site" evidence="11">
    <location>
        <position position="207"/>
    </location>
    <ligand>
        <name>L-homoserine</name>
        <dbReference type="ChEBI" id="CHEBI:57476"/>
    </ligand>
</feature>
<dbReference type="OMA" id="LMFYGPG"/>
<proteinExistence type="inferred from homology"/>
<dbReference type="UniPathway" id="UPA00050">
    <property type="reaction ID" value="UER00063"/>
</dbReference>
<dbReference type="GO" id="GO:0009086">
    <property type="term" value="P:methionine biosynthetic process"/>
    <property type="evidence" value="ECO:0007669"/>
    <property type="project" value="UniProtKB-KW"/>
</dbReference>
<gene>
    <name evidence="14" type="ORF">D9Q81_04565</name>
</gene>